<dbReference type="GO" id="GO:0016192">
    <property type="term" value="P:vesicle-mediated transport"/>
    <property type="evidence" value="ECO:0007669"/>
    <property type="project" value="UniProtKB-ARBA"/>
</dbReference>
<dbReference type="InterPro" id="IPR043129">
    <property type="entry name" value="ATPase_NBD"/>
</dbReference>
<sequence>MNFTTNFRQKKQEILPRYRVKRKVLDGKLEVQTLDFPNTHPSYERYMVHKVMNDLKESVGRVSESNFEELASISIPSVEYELPNGIIEVGSERFSVPECLFHPKGLHDQSQIGGEEPLMGLHELVQKSASFCDVEARRDLLSNVVVCGGTSMMTGFIERLQKEIFALTSLNRLRVIAPNSNVEKHFSAWLGGSILGSLGSFQQLWISKEEYGEFGKGLVERKAP</sequence>
<evidence type="ECO:0000313" key="2">
    <source>
        <dbReference type="EMBL" id="CAE2304960.1"/>
    </source>
</evidence>
<dbReference type="PANTHER" id="PTHR11937">
    <property type="entry name" value="ACTIN"/>
    <property type="match status" value="1"/>
</dbReference>
<dbReference type="FunFam" id="3.30.420.40:FF:000058">
    <property type="entry name" value="Putative actin-related protein 5"/>
    <property type="match status" value="1"/>
</dbReference>
<comment type="similarity">
    <text evidence="1">Belongs to the actin family.</text>
</comment>
<dbReference type="GO" id="GO:0005856">
    <property type="term" value="C:cytoskeleton"/>
    <property type="evidence" value="ECO:0007669"/>
    <property type="project" value="UniProtKB-ARBA"/>
</dbReference>
<name>A0A7S4KTA7_9EUKA</name>
<reference evidence="2" key="1">
    <citation type="submission" date="2021-01" db="EMBL/GenBank/DDBJ databases">
        <authorList>
            <person name="Corre E."/>
            <person name="Pelletier E."/>
            <person name="Niang G."/>
            <person name="Scheremetjew M."/>
            <person name="Finn R."/>
            <person name="Kale V."/>
            <person name="Holt S."/>
            <person name="Cochrane G."/>
            <person name="Meng A."/>
            <person name="Brown T."/>
            <person name="Cohen L."/>
        </authorList>
    </citation>
    <scope>NUCLEOTIDE SEQUENCE</scope>
    <source>
        <strain evidence="2">SoJaBio B1-5/56/2</strain>
    </source>
</reference>
<accession>A0A7S4KTA7</accession>
<dbReference type="AlphaFoldDB" id="A0A7S4KTA7"/>
<dbReference type="SMART" id="SM00268">
    <property type="entry name" value="ACTIN"/>
    <property type="match status" value="1"/>
</dbReference>
<organism evidence="2">
    <name type="scientific">Paramoeba aestuarina</name>
    <dbReference type="NCBI Taxonomy" id="180227"/>
    <lineage>
        <taxon>Eukaryota</taxon>
        <taxon>Amoebozoa</taxon>
        <taxon>Discosea</taxon>
        <taxon>Flabellinia</taxon>
        <taxon>Dactylopodida</taxon>
        <taxon>Paramoebidae</taxon>
        <taxon>Paramoeba</taxon>
    </lineage>
</organism>
<dbReference type="SUPFAM" id="SSF53067">
    <property type="entry name" value="Actin-like ATPase domain"/>
    <property type="match status" value="1"/>
</dbReference>
<dbReference type="EMBL" id="HBKR01016783">
    <property type="protein sequence ID" value="CAE2304960.1"/>
    <property type="molecule type" value="Transcribed_RNA"/>
</dbReference>
<gene>
    <name evidence="2" type="ORF">NAES01612_LOCUS11109</name>
</gene>
<dbReference type="InterPro" id="IPR004000">
    <property type="entry name" value="Actin"/>
</dbReference>
<evidence type="ECO:0008006" key="3">
    <source>
        <dbReference type="Google" id="ProtNLM"/>
    </source>
</evidence>
<proteinExistence type="inferred from homology"/>
<dbReference type="Gene3D" id="3.30.420.40">
    <property type="match status" value="2"/>
</dbReference>
<protein>
    <recommendedName>
        <fullName evidence="3">Actin</fullName>
    </recommendedName>
</protein>
<dbReference type="Gene3D" id="3.90.640.10">
    <property type="entry name" value="Actin, Chain A, domain 4"/>
    <property type="match status" value="1"/>
</dbReference>
<dbReference type="Pfam" id="PF00022">
    <property type="entry name" value="Actin"/>
    <property type="match status" value="1"/>
</dbReference>
<evidence type="ECO:0000256" key="1">
    <source>
        <dbReference type="RuleBase" id="RU000487"/>
    </source>
</evidence>